<dbReference type="Proteomes" id="UP000784294">
    <property type="component" value="Unassembled WGS sequence"/>
</dbReference>
<reference evidence="4" key="1">
    <citation type="submission" date="2018-11" db="EMBL/GenBank/DDBJ databases">
        <authorList>
            <consortium name="Pathogen Informatics"/>
        </authorList>
    </citation>
    <scope>NUCLEOTIDE SEQUENCE</scope>
</reference>
<dbReference type="InterPro" id="IPR045495">
    <property type="entry name" value="PI4K_N"/>
</dbReference>
<name>A0A448WJL5_9PLAT</name>
<accession>A0A448WJL5</accession>
<evidence type="ECO:0000259" key="3">
    <source>
        <dbReference type="Pfam" id="PF19274"/>
    </source>
</evidence>
<comment type="similarity">
    <text evidence="1">Belongs to the PI3/PI4-kinase family. Type III PI4K subfamily.</text>
</comment>
<comment type="caution">
    <text evidence="4">The sequence shown here is derived from an EMBL/GenBank/DDBJ whole genome shotgun (WGS) entry which is preliminary data.</text>
</comment>
<sequence>MTFKLYSEFLFYFNSDNIKIFFISPFIIAAYLTSCIEPLKDSESGSLPAQAPSSKIPGEKSASMYNMAQNFGTMSNSTSNGGGGVLGLNTAYRRLHTRLAMSLSHVQACLFRITALLVLPRSAAAEAGVSEARFSEFIKRGEFDQLCPHCGLVQCSHTVAGLDIGLSVRPLPPRRRRLQQLRKRMRLRKRLGRASTVIGPEHQGVDGAAAHEENLREAACAWAYQGFSSRAQFTSSANMSPLGGRDDENEVDVEEEDDEEDECDGKDDVPSKDGEFDEVIKNLDAGEKDEPFEDFEVEDRCEEDFELRGIEEEIDEDTHLPVRQGSGWSCELSNYGPVGGGCTLGPRRSGGFLVQGDCSRRLLQKLAWAPLRLFTTIMMENTVACWQWMLASRPGLVTQVSDFSYLITSFGPCDKWHKGQLNI</sequence>
<evidence type="ECO:0000256" key="1">
    <source>
        <dbReference type="ARBA" id="ARBA00006209"/>
    </source>
</evidence>
<keyword evidence="5" id="KW-1185">Reference proteome</keyword>
<feature type="region of interest" description="Disordered" evidence="2">
    <location>
        <begin position="235"/>
        <end position="276"/>
    </location>
</feature>
<feature type="compositionally biased region" description="Basic and acidic residues" evidence="2">
    <location>
        <begin position="266"/>
        <end position="276"/>
    </location>
</feature>
<proteinExistence type="inferred from homology"/>
<protein>
    <recommendedName>
        <fullName evidence="3">PI4-kinase N-terminal domain-containing protein</fullName>
    </recommendedName>
</protein>
<feature type="domain" description="PI4-kinase N-terminal" evidence="3">
    <location>
        <begin position="360"/>
        <end position="400"/>
    </location>
</feature>
<dbReference type="OrthoDB" id="10264149at2759"/>
<feature type="compositionally biased region" description="Acidic residues" evidence="2">
    <location>
        <begin position="247"/>
        <end position="265"/>
    </location>
</feature>
<dbReference type="EMBL" id="CAAALY010017576">
    <property type="protein sequence ID" value="VEL13371.1"/>
    <property type="molecule type" value="Genomic_DNA"/>
</dbReference>
<evidence type="ECO:0000313" key="5">
    <source>
        <dbReference type="Proteomes" id="UP000784294"/>
    </source>
</evidence>
<dbReference type="AlphaFoldDB" id="A0A448WJL5"/>
<evidence type="ECO:0000313" key="4">
    <source>
        <dbReference type="EMBL" id="VEL13371.1"/>
    </source>
</evidence>
<gene>
    <name evidence="4" type="ORF">PXEA_LOCUS6811</name>
</gene>
<dbReference type="Pfam" id="PF19274">
    <property type="entry name" value="PI4K_N"/>
    <property type="match status" value="1"/>
</dbReference>
<evidence type="ECO:0000256" key="2">
    <source>
        <dbReference type="SAM" id="MobiDB-lite"/>
    </source>
</evidence>
<organism evidence="4 5">
    <name type="scientific">Protopolystoma xenopodis</name>
    <dbReference type="NCBI Taxonomy" id="117903"/>
    <lineage>
        <taxon>Eukaryota</taxon>
        <taxon>Metazoa</taxon>
        <taxon>Spiralia</taxon>
        <taxon>Lophotrochozoa</taxon>
        <taxon>Platyhelminthes</taxon>
        <taxon>Monogenea</taxon>
        <taxon>Polyopisthocotylea</taxon>
        <taxon>Polystomatidea</taxon>
        <taxon>Polystomatidae</taxon>
        <taxon>Protopolystoma</taxon>
    </lineage>
</organism>